<sequence>MYGLGTIHGEAGPCLRMSMFTPVVHGCVGNNQGHVVTQPVASKHGAYGTGKGLGAKANTDLIDKRNPGKIVTQRLHSVSRQSHTPTCPGISPQQIRQPLASPHDHSRAIPRTKRSTRGFHRGTIATSQLRWGDVLRKTQDSAPCEKFHHPRIEGYIEEAEEDWWYNKLCDEELEVMDIRTLNGLVKGAMGILEGAVRMDLHRDGVGSTDEEDRDEAGGTDDQH</sequence>
<name>Q2UIK7_ASPOR</name>
<dbReference type="AlphaFoldDB" id="Q2UIK7"/>
<evidence type="ECO:0000313" key="3">
    <source>
        <dbReference type="Proteomes" id="UP000006564"/>
    </source>
</evidence>
<keyword evidence="3" id="KW-1185">Reference proteome</keyword>
<dbReference type="VEuPathDB" id="FungiDB:AO090023000018"/>
<dbReference type="EMBL" id="AP007157">
    <property type="protein sequence ID" value="BAE58608.1"/>
    <property type="molecule type" value="Genomic_DNA"/>
</dbReference>
<organism evidence="2 3">
    <name type="scientific">Aspergillus oryzae (strain ATCC 42149 / RIB 40)</name>
    <name type="common">Yellow koji mold</name>
    <dbReference type="NCBI Taxonomy" id="510516"/>
    <lineage>
        <taxon>Eukaryota</taxon>
        <taxon>Fungi</taxon>
        <taxon>Dikarya</taxon>
        <taxon>Ascomycota</taxon>
        <taxon>Pezizomycotina</taxon>
        <taxon>Eurotiomycetes</taxon>
        <taxon>Eurotiomycetidae</taxon>
        <taxon>Eurotiales</taxon>
        <taxon>Aspergillaceae</taxon>
        <taxon>Aspergillus</taxon>
        <taxon>Aspergillus subgen. Circumdati</taxon>
    </lineage>
</organism>
<evidence type="ECO:0000313" key="2">
    <source>
        <dbReference type="EMBL" id="BAE58608.1"/>
    </source>
</evidence>
<reference evidence="2 3" key="1">
    <citation type="journal article" date="2005" name="Nature">
        <title>Genome sequencing and analysis of Aspergillus oryzae.</title>
        <authorList>
            <person name="Machida M."/>
            <person name="Asai K."/>
            <person name="Sano M."/>
            <person name="Tanaka T."/>
            <person name="Kumagai T."/>
            <person name="Terai G."/>
            <person name="Kusumoto K."/>
            <person name="Arima T."/>
            <person name="Akita O."/>
            <person name="Kashiwagi Y."/>
            <person name="Abe K."/>
            <person name="Gomi K."/>
            <person name="Horiuchi H."/>
            <person name="Kitamoto K."/>
            <person name="Kobayashi T."/>
            <person name="Takeuchi M."/>
            <person name="Denning D.W."/>
            <person name="Galagan J.E."/>
            <person name="Nierman W.C."/>
            <person name="Yu J."/>
            <person name="Archer D.B."/>
            <person name="Bennett J.W."/>
            <person name="Bhatnagar D."/>
            <person name="Cleveland T.E."/>
            <person name="Fedorova N.D."/>
            <person name="Gotoh O."/>
            <person name="Horikawa H."/>
            <person name="Hosoyama A."/>
            <person name="Ichinomiya M."/>
            <person name="Igarashi R."/>
            <person name="Iwashita K."/>
            <person name="Juvvadi P.R."/>
            <person name="Kato M."/>
            <person name="Kato Y."/>
            <person name="Kin T."/>
            <person name="Kokubun A."/>
            <person name="Maeda H."/>
            <person name="Maeyama N."/>
            <person name="Maruyama J."/>
            <person name="Nagasaki H."/>
            <person name="Nakajima T."/>
            <person name="Oda K."/>
            <person name="Okada K."/>
            <person name="Paulsen I."/>
            <person name="Sakamoto K."/>
            <person name="Sawano T."/>
            <person name="Takahashi M."/>
            <person name="Takase K."/>
            <person name="Terabayashi Y."/>
            <person name="Wortman J."/>
            <person name="Yamada O."/>
            <person name="Yamagata Y."/>
            <person name="Anazawa H."/>
            <person name="Hata Y."/>
            <person name="Koide Y."/>
            <person name="Komori T."/>
            <person name="Koyama Y."/>
            <person name="Minetoki T."/>
            <person name="Suharnan S."/>
            <person name="Tanaka A."/>
            <person name="Isono K."/>
            <person name="Kuhara S."/>
            <person name="Ogasawara N."/>
            <person name="Kikuchi H."/>
        </authorList>
    </citation>
    <scope>NUCLEOTIDE SEQUENCE [LARGE SCALE GENOMIC DNA]</scope>
    <source>
        <strain evidence="3">ATCC 42149 / RIB 40</strain>
    </source>
</reference>
<feature type="compositionally biased region" description="Acidic residues" evidence="1">
    <location>
        <begin position="208"/>
        <end position="223"/>
    </location>
</feature>
<gene>
    <name evidence="2" type="ORF">AO090023000018</name>
</gene>
<dbReference type="HOGENOM" id="CLU_1389941_0_0_1"/>
<protein>
    <submittedName>
        <fullName evidence="2">DNA, SC023</fullName>
    </submittedName>
</protein>
<feature type="region of interest" description="Disordered" evidence="1">
    <location>
        <begin position="203"/>
        <end position="223"/>
    </location>
</feature>
<dbReference type="GeneID" id="5992612"/>
<accession>Q2UIK7</accession>
<dbReference type="STRING" id="510516.Q2UIK7"/>
<feature type="region of interest" description="Disordered" evidence="1">
    <location>
        <begin position="77"/>
        <end position="109"/>
    </location>
</feature>
<evidence type="ECO:0000256" key="1">
    <source>
        <dbReference type="SAM" id="MobiDB-lite"/>
    </source>
</evidence>
<dbReference type="RefSeq" id="XP_023090408.1">
    <property type="nucleotide sequence ID" value="XM_023235382.1"/>
</dbReference>
<dbReference type="Proteomes" id="UP000006564">
    <property type="component" value="Chromosome 3"/>
</dbReference>
<dbReference type="KEGG" id="aor:AO090023000018"/>
<proteinExistence type="predicted"/>
<feature type="compositionally biased region" description="Polar residues" evidence="1">
    <location>
        <begin position="77"/>
        <end position="96"/>
    </location>
</feature>
<dbReference type="EMBL" id="BA000051">
    <property type="protein sequence ID" value="BAE58608.1"/>
    <property type="molecule type" value="Genomic_DNA"/>
</dbReference>